<dbReference type="AlphaFoldDB" id="S7VGC3"/>
<dbReference type="Gene3D" id="3.40.1440.60">
    <property type="entry name" value="PriA, 3(prime) DNA-binding domain"/>
    <property type="match status" value="1"/>
</dbReference>
<dbReference type="GO" id="GO:0006270">
    <property type="term" value="P:DNA replication initiation"/>
    <property type="evidence" value="ECO:0007669"/>
    <property type="project" value="TreeGrafter"/>
</dbReference>
<gene>
    <name evidence="5" type="ORF">ADICYQ_1843</name>
</gene>
<dbReference type="EMBL" id="ATNM01000074">
    <property type="protein sequence ID" value="EPR69071.1"/>
    <property type="molecule type" value="Genomic_DNA"/>
</dbReference>
<name>S7VGC3_9BACT</name>
<evidence type="ECO:0000256" key="2">
    <source>
        <dbReference type="ARBA" id="ARBA00022840"/>
    </source>
</evidence>
<reference evidence="5 6" key="1">
    <citation type="journal article" date="2013" name="Genome Announc.">
        <title>Draft Genome Sequence of Cyclobacterium qasimii Strain M12-11BT, Isolated from Arctic Marine Sediment.</title>
        <authorList>
            <person name="Shivaji S."/>
            <person name="Ara S."/>
            <person name="Singh A."/>
            <person name="Kumar Pinnaka A."/>
        </authorList>
    </citation>
    <scope>NUCLEOTIDE SEQUENCE [LARGE SCALE GENOMIC DNA]</scope>
    <source>
        <strain evidence="5 6">M12-11B</strain>
    </source>
</reference>
<dbReference type="PANTHER" id="PTHR30580:SF0">
    <property type="entry name" value="PRIMOSOMAL PROTEIN N"/>
    <property type="match status" value="1"/>
</dbReference>
<feature type="domain" description="Primosomal protein N' 3' DNA-binding" evidence="4">
    <location>
        <begin position="2"/>
        <end position="93"/>
    </location>
</feature>
<dbReference type="PATRIC" id="fig|641524.5.peg.1830"/>
<dbReference type="GO" id="GO:0006310">
    <property type="term" value="P:DNA recombination"/>
    <property type="evidence" value="ECO:0007669"/>
    <property type="project" value="TreeGrafter"/>
</dbReference>
<dbReference type="GO" id="GO:0005524">
    <property type="term" value="F:ATP binding"/>
    <property type="evidence" value="ECO:0007669"/>
    <property type="project" value="UniProtKB-KW"/>
</dbReference>
<dbReference type="Proteomes" id="UP000014974">
    <property type="component" value="Unassembled WGS sequence"/>
</dbReference>
<keyword evidence="1" id="KW-0547">Nucleotide-binding</keyword>
<dbReference type="GO" id="GO:0043138">
    <property type="term" value="F:3'-5' DNA helicase activity"/>
    <property type="evidence" value="ECO:0007669"/>
    <property type="project" value="TreeGrafter"/>
</dbReference>
<keyword evidence="5" id="KW-0347">Helicase</keyword>
<evidence type="ECO:0000256" key="3">
    <source>
        <dbReference type="ARBA" id="ARBA00023125"/>
    </source>
</evidence>
<keyword evidence="3" id="KW-0238">DNA-binding</keyword>
<dbReference type="PANTHER" id="PTHR30580">
    <property type="entry name" value="PRIMOSOMAL PROTEIN N"/>
    <property type="match status" value="1"/>
</dbReference>
<proteinExistence type="predicted"/>
<evidence type="ECO:0000313" key="6">
    <source>
        <dbReference type="Proteomes" id="UP000014974"/>
    </source>
</evidence>
<accession>S7VGC3</accession>
<evidence type="ECO:0000259" key="4">
    <source>
        <dbReference type="Pfam" id="PF17764"/>
    </source>
</evidence>
<protein>
    <submittedName>
        <fullName evidence="5">Helicase PriA essential for oriC/DnaA-independent DNA replication</fullName>
    </submittedName>
</protein>
<dbReference type="InterPro" id="IPR041222">
    <property type="entry name" value="PriA_3primeBD"/>
</dbReference>
<dbReference type="eggNOG" id="COG1198">
    <property type="taxonomic scope" value="Bacteria"/>
</dbReference>
<sequence length="225" mass="25743">MPIPLTFTYSVGPEIQEEIGIGYRVMVQFGRKRILTGIVAKVHQKAPEAYKAKPILDLLDDYPIVNALQIKFWGWLASYYCCHIGEVMNAALPSGLKLSTESKVQMHPDFELENPGYPMDERELLILETLEKKEEVNVDQLESVVPAKDLHKIIKSLLGKKAILVYESVKEKYSPKVEVRVRLAPEYLSDSNKLNELFEGVKGRKSKKMSFSNFCNKYLFLRMLS</sequence>
<dbReference type="InterPro" id="IPR042115">
    <property type="entry name" value="PriA_3primeBD_sf"/>
</dbReference>
<evidence type="ECO:0000256" key="1">
    <source>
        <dbReference type="ARBA" id="ARBA00022741"/>
    </source>
</evidence>
<keyword evidence="5" id="KW-0378">Hydrolase</keyword>
<dbReference type="STRING" id="641524.ADICYQ_1843"/>
<dbReference type="GO" id="GO:0006302">
    <property type="term" value="P:double-strand break repair"/>
    <property type="evidence" value="ECO:0007669"/>
    <property type="project" value="TreeGrafter"/>
</dbReference>
<dbReference type="GO" id="GO:0003677">
    <property type="term" value="F:DNA binding"/>
    <property type="evidence" value="ECO:0007669"/>
    <property type="project" value="UniProtKB-KW"/>
</dbReference>
<evidence type="ECO:0000313" key="5">
    <source>
        <dbReference type="EMBL" id="EPR69071.1"/>
    </source>
</evidence>
<dbReference type="Pfam" id="PF17764">
    <property type="entry name" value="PriA_3primeBD"/>
    <property type="match status" value="1"/>
</dbReference>
<organism evidence="5 6">
    <name type="scientific">Cyclobacterium qasimii M12-11B</name>
    <dbReference type="NCBI Taxonomy" id="641524"/>
    <lineage>
        <taxon>Bacteria</taxon>
        <taxon>Pseudomonadati</taxon>
        <taxon>Bacteroidota</taxon>
        <taxon>Cytophagia</taxon>
        <taxon>Cytophagales</taxon>
        <taxon>Cyclobacteriaceae</taxon>
        <taxon>Cyclobacterium</taxon>
    </lineage>
</organism>
<keyword evidence="2" id="KW-0067">ATP-binding</keyword>
<comment type="caution">
    <text evidence="5">The sequence shown here is derived from an EMBL/GenBank/DDBJ whole genome shotgun (WGS) entry which is preliminary data.</text>
</comment>